<protein>
    <submittedName>
        <fullName evidence="3">Integrase core domain-containing protein</fullName>
    </submittedName>
</protein>
<name>A0ABW7TUH7_9NOCA</name>
<dbReference type="InterPro" id="IPR012337">
    <property type="entry name" value="RNaseH-like_sf"/>
</dbReference>
<gene>
    <name evidence="3" type="ORF">ACH4WX_28625</name>
</gene>
<accession>A0ABW7TUH7</accession>
<dbReference type="EMBL" id="JBIRUQ010000009">
    <property type="protein sequence ID" value="MFI1464699.1"/>
    <property type="molecule type" value="Genomic_DNA"/>
</dbReference>
<sequence>MAHKWTRPYTSRTNGKVERFNATLAREWAYGRENDSGQARQAALGDFLTYYNPRLAPRRDRPPGSGQPSPATRLPTHNRRAHSLIPADDRTGTATVKAG</sequence>
<dbReference type="RefSeq" id="WP_396890880.1">
    <property type="nucleotide sequence ID" value="NZ_JBIRUQ010000009.1"/>
</dbReference>
<evidence type="ECO:0000313" key="3">
    <source>
        <dbReference type="EMBL" id="MFI1464699.1"/>
    </source>
</evidence>
<proteinExistence type="predicted"/>
<dbReference type="Gene3D" id="3.30.420.10">
    <property type="entry name" value="Ribonuclease H-like superfamily/Ribonuclease H"/>
    <property type="match status" value="1"/>
</dbReference>
<dbReference type="InterPro" id="IPR001584">
    <property type="entry name" value="Integrase_cat-core"/>
</dbReference>
<reference evidence="3 4" key="1">
    <citation type="submission" date="2024-10" db="EMBL/GenBank/DDBJ databases">
        <title>The Natural Products Discovery Center: Release of the First 8490 Sequenced Strains for Exploring Actinobacteria Biosynthetic Diversity.</title>
        <authorList>
            <person name="Kalkreuter E."/>
            <person name="Kautsar S.A."/>
            <person name="Yang D."/>
            <person name="Bader C.D."/>
            <person name="Teijaro C.N."/>
            <person name="Fluegel L."/>
            <person name="Davis C.M."/>
            <person name="Simpson J.R."/>
            <person name="Lauterbach L."/>
            <person name="Steele A.D."/>
            <person name="Gui C."/>
            <person name="Meng S."/>
            <person name="Li G."/>
            <person name="Viehrig K."/>
            <person name="Ye F."/>
            <person name="Su P."/>
            <person name="Kiefer A.F."/>
            <person name="Nichols A."/>
            <person name="Cepeda A.J."/>
            <person name="Yan W."/>
            <person name="Fan B."/>
            <person name="Jiang Y."/>
            <person name="Adhikari A."/>
            <person name="Zheng C.-J."/>
            <person name="Schuster L."/>
            <person name="Cowan T.M."/>
            <person name="Smanski M.J."/>
            <person name="Chevrette M.G."/>
            <person name="De Carvalho L.P.S."/>
            <person name="Shen B."/>
        </authorList>
    </citation>
    <scope>NUCLEOTIDE SEQUENCE [LARGE SCALE GENOMIC DNA]</scope>
    <source>
        <strain evidence="3 4">NPDC020568</strain>
    </source>
</reference>
<feature type="region of interest" description="Disordered" evidence="1">
    <location>
        <begin position="53"/>
        <end position="99"/>
    </location>
</feature>
<dbReference type="SUPFAM" id="SSF53098">
    <property type="entry name" value="Ribonuclease H-like"/>
    <property type="match status" value="1"/>
</dbReference>
<dbReference type="PROSITE" id="PS50994">
    <property type="entry name" value="INTEGRASE"/>
    <property type="match status" value="1"/>
</dbReference>
<evidence type="ECO:0000256" key="1">
    <source>
        <dbReference type="SAM" id="MobiDB-lite"/>
    </source>
</evidence>
<evidence type="ECO:0000259" key="2">
    <source>
        <dbReference type="PROSITE" id="PS50994"/>
    </source>
</evidence>
<evidence type="ECO:0000313" key="4">
    <source>
        <dbReference type="Proteomes" id="UP001611263"/>
    </source>
</evidence>
<feature type="domain" description="Integrase catalytic" evidence="2">
    <location>
        <begin position="1"/>
        <end position="78"/>
    </location>
</feature>
<keyword evidence="4" id="KW-1185">Reference proteome</keyword>
<dbReference type="Pfam" id="PF13683">
    <property type="entry name" value="rve_3"/>
    <property type="match status" value="1"/>
</dbReference>
<comment type="caution">
    <text evidence="3">The sequence shown here is derived from an EMBL/GenBank/DDBJ whole genome shotgun (WGS) entry which is preliminary data.</text>
</comment>
<dbReference type="InterPro" id="IPR036397">
    <property type="entry name" value="RNaseH_sf"/>
</dbReference>
<organism evidence="3 4">
    <name type="scientific">Nocardia carnea</name>
    <dbReference type="NCBI Taxonomy" id="37328"/>
    <lineage>
        <taxon>Bacteria</taxon>
        <taxon>Bacillati</taxon>
        <taxon>Actinomycetota</taxon>
        <taxon>Actinomycetes</taxon>
        <taxon>Mycobacteriales</taxon>
        <taxon>Nocardiaceae</taxon>
        <taxon>Nocardia</taxon>
    </lineage>
</organism>
<dbReference type="Proteomes" id="UP001611263">
    <property type="component" value="Unassembled WGS sequence"/>
</dbReference>